<reference evidence="5" key="1">
    <citation type="submission" date="2024-07" db="EMBL/GenBank/DDBJ databases">
        <authorList>
            <person name="fu j."/>
        </authorList>
    </citation>
    <scope>NUCLEOTIDE SEQUENCE</scope>
    <source>
        <strain evidence="5">P10A9</strain>
    </source>
</reference>
<feature type="domain" description="Cell envelope-related transcriptional attenuator" evidence="4">
    <location>
        <begin position="109"/>
        <end position="253"/>
    </location>
</feature>
<dbReference type="RefSeq" id="WP_369047324.1">
    <property type="nucleotide sequence ID" value="NZ_CP163302.1"/>
</dbReference>
<dbReference type="KEGG" id="spue:AB5L97_09685"/>
<name>A0AB39LAV8_9MICC</name>
<dbReference type="InterPro" id="IPR050922">
    <property type="entry name" value="LytR/CpsA/Psr_CW_biosynth"/>
</dbReference>
<evidence type="ECO:0000256" key="2">
    <source>
        <dbReference type="SAM" id="MobiDB-lite"/>
    </source>
</evidence>
<gene>
    <name evidence="5" type="ORF">AB5L97_09685</name>
</gene>
<keyword evidence="3" id="KW-0812">Transmembrane</keyword>
<dbReference type="PANTHER" id="PTHR33392:SF6">
    <property type="entry name" value="POLYISOPRENYL-TEICHOIC ACID--PEPTIDOGLYCAN TEICHOIC ACID TRANSFERASE TAGU"/>
    <property type="match status" value="1"/>
</dbReference>
<evidence type="ECO:0000259" key="4">
    <source>
        <dbReference type="Pfam" id="PF03816"/>
    </source>
</evidence>
<feature type="transmembrane region" description="Helical" evidence="3">
    <location>
        <begin position="19"/>
        <end position="40"/>
    </location>
</feature>
<dbReference type="EMBL" id="CP163302">
    <property type="protein sequence ID" value="XDP47217.1"/>
    <property type="molecule type" value="Genomic_DNA"/>
</dbReference>
<feature type="region of interest" description="Disordered" evidence="2">
    <location>
        <begin position="44"/>
        <end position="71"/>
    </location>
</feature>
<sequence>MAGPAGDGGARRRRVRSRVLLAAVVLVVVVGAVVATFLLMSPRATPPAGSPSPTPTASASETVSSSPSATLPPLASGAMNILVLGSDIRGNARDAVARQEAGGGVVDQRSDMIMLIHVPADRSRVFGISIMRDTWVTIAGHGQAKVNAALALGGPRLAADTVAAMLSTRIDHYAMLDFDGFKAITDALGGVDVNVPLAFTATFDTHHAFAQGLNHLDGQAALEFVRERYAFADGDYQRVRDQQAFVRSLVAQLLTTGRVRGPAEAMGAVALASPYVITDPGLDATGIAALGYGLRGIDPAADVFFTLPTAGTGTSADGQSIVVPDDAGIAEVAAALARDDLGGYAAAHGLG</sequence>
<dbReference type="InterPro" id="IPR004474">
    <property type="entry name" value="LytR_CpsA_psr"/>
</dbReference>
<evidence type="ECO:0000256" key="3">
    <source>
        <dbReference type="SAM" id="Phobius"/>
    </source>
</evidence>
<accession>A0AB39LAV8</accession>
<feature type="compositionally biased region" description="Pro residues" evidence="2">
    <location>
        <begin position="44"/>
        <end position="54"/>
    </location>
</feature>
<dbReference type="Pfam" id="PF03816">
    <property type="entry name" value="LytR_cpsA_psr"/>
    <property type="match status" value="1"/>
</dbReference>
<evidence type="ECO:0000256" key="1">
    <source>
        <dbReference type="ARBA" id="ARBA00006068"/>
    </source>
</evidence>
<keyword evidence="3" id="KW-1133">Transmembrane helix</keyword>
<dbReference type="PANTHER" id="PTHR33392">
    <property type="entry name" value="POLYISOPRENYL-TEICHOIC ACID--PEPTIDOGLYCAN TEICHOIC ACID TRANSFERASE TAGU"/>
    <property type="match status" value="1"/>
</dbReference>
<protein>
    <submittedName>
        <fullName evidence="5">LCP family protein</fullName>
    </submittedName>
</protein>
<feature type="compositionally biased region" description="Low complexity" evidence="2">
    <location>
        <begin position="55"/>
        <end position="71"/>
    </location>
</feature>
<keyword evidence="3" id="KW-0472">Membrane</keyword>
<comment type="similarity">
    <text evidence="1">Belongs to the LytR/CpsA/Psr (LCP) family.</text>
</comment>
<organism evidence="5">
    <name type="scientific">Sinomonas puerhi</name>
    <dbReference type="NCBI Taxonomy" id="3238584"/>
    <lineage>
        <taxon>Bacteria</taxon>
        <taxon>Bacillati</taxon>
        <taxon>Actinomycetota</taxon>
        <taxon>Actinomycetes</taxon>
        <taxon>Micrococcales</taxon>
        <taxon>Micrococcaceae</taxon>
        <taxon>Sinomonas</taxon>
    </lineage>
</organism>
<proteinExistence type="inferred from homology"/>
<dbReference type="AlphaFoldDB" id="A0AB39LAV8"/>
<dbReference type="Gene3D" id="3.40.630.190">
    <property type="entry name" value="LCP protein"/>
    <property type="match status" value="1"/>
</dbReference>
<dbReference type="NCBIfam" id="TIGR00350">
    <property type="entry name" value="lytR_cpsA_psr"/>
    <property type="match status" value="1"/>
</dbReference>
<evidence type="ECO:0000313" key="5">
    <source>
        <dbReference type="EMBL" id="XDP47217.1"/>
    </source>
</evidence>